<organism evidence="1 2">
    <name type="scientific">Parasponia andersonii</name>
    <name type="common">Sponia andersonii</name>
    <dbReference type="NCBI Taxonomy" id="3476"/>
    <lineage>
        <taxon>Eukaryota</taxon>
        <taxon>Viridiplantae</taxon>
        <taxon>Streptophyta</taxon>
        <taxon>Embryophyta</taxon>
        <taxon>Tracheophyta</taxon>
        <taxon>Spermatophyta</taxon>
        <taxon>Magnoliopsida</taxon>
        <taxon>eudicotyledons</taxon>
        <taxon>Gunneridae</taxon>
        <taxon>Pentapetalae</taxon>
        <taxon>rosids</taxon>
        <taxon>fabids</taxon>
        <taxon>Rosales</taxon>
        <taxon>Cannabaceae</taxon>
        <taxon>Parasponia</taxon>
    </lineage>
</organism>
<dbReference type="AlphaFoldDB" id="A0A2P5BTK1"/>
<evidence type="ECO:0000313" key="2">
    <source>
        <dbReference type="Proteomes" id="UP000237105"/>
    </source>
</evidence>
<feature type="non-terminal residue" evidence="1">
    <location>
        <position position="1"/>
    </location>
</feature>
<comment type="caution">
    <text evidence="1">The sequence shown here is derived from an EMBL/GenBank/DDBJ whole genome shotgun (WGS) entry which is preliminary data.</text>
</comment>
<dbReference type="Proteomes" id="UP000237105">
    <property type="component" value="Unassembled WGS sequence"/>
</dbReference>
<proteinExistence type="predicted"/>
<protein>
    <submittedName>
        <fullName evidence="1">Uncharacterized protein</fullName>
    </submittedName>
</protein>
<sequence length="315" mass="34249">ALYPACHWCFCSHFPQVTNTSSNSEDSSNRRCTCCPRNNSNSPMLINAVIVAISCHIFFPTKAHEILRMNIKPTSPASLIHILALKTTRSHWNLKVNSDPIFRDLIIRLSCTSVPPIHAGVTRTILQHQPQRLGRFRVIRTARSNTITHSTIRRRATLGQVEAKVARTVARRVASLRKPFAEHGLRLDDHVGFAAVKEQVVVLRGEGEVGTCVEAKGSGGAVVDAVLAVPHERVGEKNVGIGTVAYGPNRVASGRRSELQIARFGADKEVSVVRATAAVVDAERVVYGDFAARGSADACLSWSDQVESSSTRSAT</sequence>
<dbReference type="EMBL" id="JXTB01000224">
    <property type="protein sequence ID" value="PON52123.1"/>
    <property type="molecule type" value="Genomic_DNA"/>
</dbReference>
<evidence type="ECO:0000313" key="1">
    <source>
        <dbReference type="EMBL" id="PON52123.1"/>
    </source>
</evidence>
<keyword evidence="2" id="KW-1185">Reference proteome</keyword>
<reference evidence="2" key="1">
    <citation type="submission" date="2016-06" db="EMBL/GenBank/DDBJ databases">
        <title>Parallel loss of symbiosis genes in relatives of nitrogen-fixing non-legume Parasponia.</title>
        <authorList>
            <person name="Van Velzen R."/>
            <person name="Holmer R."/>
            <person name="Bu F."/>
            <person name="Rutten L."/>
            <person name="Van Zeijl A."/>
            <person name="Liu W."/>
            <person name="Santuari L."/>
            <person name="Cao Q."/>
            <person name="Sharma T."/>
            <person name="Shen D."/>
            <person name="Roswanjaya Y."/>
            <person name="Wardhani T."/>
            <person name="Kalhor M.S."/>
            <person name="Jansen J."/>
            <person name="Van den Hoogen J."/>
            <person name="Gungor B."/>
            <person name="Hartog M."/>
            <person name="Hontelez J."/>
            <person name="Verver J."/>
            <person name="Yang W.-C."/>
            <person name="Schijlen E."/>
            <person name="Repin R."/>
            <person name="Schilthuizen M."/>
            <person name="Schranz E."/>
            <person name="Heidstra R."/>
            <person name="Miyata K."/>
            <person name="Fedorova E."/>
            <person name="Kohlen W."/>
            <person name="Bisseling T."/>
            <person name="Smit S."/>
            <person name="Geurts R."/>
        </authorList>
    </citation>
    <scope>NUCLEOTIDE SEQUENCE [LARGE SCALE GENOMIC DNA]</scope>
    <source>
        <strain evidence="2">cv. WU1-14</strain>
    </source>
</reference>
<gene>
    <name evidence="1" type="ORF">PanWU01x14_211130</name>
</gene>
<name>A0A2P5BTK1_PARAD</name>
<accession>A0A2P5BTK1</accession>
<dbReference type="OrthoDB" id="10337721at2759"/>